<keyword evidence="2" id="KW-0732">Signal</keyword>
<dbReference type="EMBL" id="UZAN01058638">
    <property type="protein sequence ID" value="VDP92091.1"/>
    <property type="molecule type" value="Genomic_DNA"/>
</dbReference>
<accession>A0A183B6I4</accession>
<feature type="compositionally biased region" description="Basic and acidic residues" evidence="1">
    <location>
        <begin position="25"/>
        <end position="42"/>
    </location>
</feature>
<dbReference type="Proteomes" id="UP000272942">
    <property type="component" value="Unassembled WGS sequence"/>
</dbReference>
<feature type="compositionally biased region" description="Acidic residues" evidence="1">
    <location>
        <begin position="86"/>
        <end position="113"/>
    </location>
</feature>
<feature type="signal peptide" evidence="2">
    <location>
        <begin position="1"/>
        <end position="18"/>
    </location>
</feature>
<keyword evidence="4" id="KW-1185">Reference proteome</keyword>
<feature type="compositionally biased region" description="Acidic residues" evidence="1">
    <location>
        <begin position="61"/>
        <end position="74"/>
    </location>
</feature>
<dbReference type="AlphaFoldDB" id="A0A183B6I4"/>
<evidence type="ECO:0000256" key="1">
    <source>
        <dbReference type="SAM" id="MobiDB-lite"/>
    </source>
</evidence>
<feature type="chain" id="PRO_5043138335" evidence="2">
    <location>
        <begin position="19"/>
        <end position="150"/>
    </location>
</feature>
<evidence type="ECO:0000256" key="2">
    <source>
        <dbReference type="SAM" id="SignalP"/>
    </source>
</evidence>
<reference evidence="3 4" key="2">
    <citation type="submission" date="2018-11" db="EMBL/GenBank/DDBJ databases">
        <authorList>
            <consortium name="Pathogen Informatics"/>
        </authorList>
    </citation>
    <scope>NUCLEOTIDE SEQUENCE [LARGE SCALE GENOMIC DNA]</scope>
    <source>
        <strain evidence="3 4">Egypt</strain>
    </source>
</reference>
<name>A0A183B6I4_9TREM</name>
<gene>
    <name evidence="3" type="ORF">ECPE_LOCUS14819</name>
</gene>
<proteinExistence type="predicted"/>
<reference evidence="5" key="1">
    <citation type="submission" date="2016-06" db="UniProtKB">
        <authorList>
            <consortium name="WormBaseParasite"/>
        </authorList>
    </citation>
    <scope>IDENTIFICATION</scope>
</reference>
<organism evidence="5">
    <name type="scientific">Echinostoma caproni</name>
    <dbReference type="NCBI Taxonomy" id="27848"/>
    <lineage>
        <taxon>Eukaryota</taxon>
        <taxon>Metazoa</taxon>
        <taxon>Spiralia</taxon>
        <taxon>Lophotrochozoa</taxon>
        <taxon>Platyhelminthes</taxon>
        <taxon>Trematoda</taxon>
        <taxon>Digenea</taxon>
        <taxon>Plagiorchiida</taxon>
        <taxon>Echinostomata</taxon>
        <taxon>Echinostomatoidea</taxon>
        <taxon>Echinostomatidae</taxon>
        <taxon>Echinostoma</taxon>
    </lineage>
</organism>
<evidence type="ECO:0000313" key="4">
    <source>
        <dbReference type="Proteomes" id="UP000272942"/>
    </source>
</evidence>
<evidence type="ECO:0000313" key="5">
    <source>
        <dbReference type="WBParaSite" id="ECPE_0001485901-mRNA-1"/>
    </source>
</evidence>
<feature type="region of interest" description="Disordered" evidence="1">
    <location>
        <begin position="25"/>
        <end position="140"/>
    </location>
</feature>
<dbReference type="WBParaSite" id="ECPE_0001485901-mRNA-1">
    <property type="protein sequence ID" value="ECPE_0001485901-mRNA-1"/>
    <property type="gene ID" value="ECPE_0001485901"/>
</dbReference>
<protein>
    <submittedName>
        <fullName evidence="5">Secreted phosphoprotein 1</fullName>
    </submittedName>
</protein>
<evidence type="ECO:0000313" key="3">
    <source>
        <dbReference type="EMBL" id="VDP92091.1"/>
    </source>
</evidence>
<sequence length="150" mass="17310">MHPLLWIIVMISLIETNAETDTKKNPVLNDELRRLLDPDSARRSSSTRRPVPSQPPVRDSESEEDNDSESELEQEYPCAGNGGTGSEDDEQENSEAQQEDEDQEYEAPEEFDWEKETNRPVAHGRPSWMTWGGHRRPPYPGWWNMHGYAK</sequence>